<proteinExistence type="predicted"/>
<keyword evidence="2" id="KW-1185">Reference proteome</keyword>
<evidence type="ECO:0000313" key="1">
    <source>
        <dbReference type="EMBL" id="SDF31952.1"/>
    </source>
</evidence>
<protein>
    <submittedName>
        <fullName evidence="1">Uncharacterized protein</fullName>
    </submittedName>
</protein>
<dbReference type="InterPro" id="IPR016187">
    <property type="entry name" value="CTDL_fold"/>
</dbReference>
<dbReference type="InterPro" id="IPR042095">
    <property type="entry name" value="SUMF_sf"/>
</dbReference>
<feature type="non-terminal residue" evidence="1">
    <location>
        <position position="1"/>
    </location>
</feature>
<dbReference type="Proteomes" id="UP000199321">
    <property type="component" value="Unassembled WGS sequence"/>
</dbReference>
<dbReference type="Gene3D" id="3.90.1580.10">
    <property type="entry name" value="paralog of FGE (formylglycine-generating enzyme)"/>
    <property type="match status" value="1"/>
</dbReference>
<dbReference type="AlphaFoldDB" id="A0A1G7K492"/>
<organism evidence="1 2">
    <name type="scientific">Ulvibacter litoralis</name>
    <dbReference type="NCBI Taxonomy" id="227084"/>
    <lineage>
        <taxon>Bacteria</taxon>
        <taxon>Pseudomonadati</taxon>
        <taxon>Bacteroidota</taxon>
        <taxon>Flavobacteriia</taxon>
        <taxon>Flavobacteriales</taxon>
        <taxon>Flavobacteriaceae</taxon>
        <taxon>Ulvibacter</taxon>
    </lineage>
</organism>
<reference evidence="1 2" key="1">
    <citation type="submission" date="2016-10" db="EMBL/GenBank/DDBJ databases">
        <authorList>
            <person name="de Groot N.N."/>
        </authorList>
    </citation>
    <scope>NUCLEOTIDE SEQUENCE [LARGE SCALE GENOMIC DNA]</scope>
    <source>
        <strain evidence="1 2">DSM 16195</strain>
    </source>
</reference>
<evidence type="ECO:0000313" key="2">
    <source>
        <dbReference type="Proteomes" id="UP000199321"/>
    </source>
</evidence>
<dbReference type="EMBL" id="FNBA01000052">
    <property type="protein sequence ID" value="SDF31952.1"/>
    <property type="molecule type" value="Genomic_DNA"/>
</dbReference>
<gene>
    <name evidence="1" type="ORF">SAMN05421855_1521</name>
</gene>
<dbReference type="SUPFAM" id="SSF56436">
    <property type="entry name" value="C-type lectin-like"/>
    <property type="match status" value="1"/>
</dbReference>
<accession>A0A1G7K492</accession>
<sequence length="192" mass="22849">PLATITKMIYRIFLFFLFSLTSSCDSERYLIIDGQQYEFITGPGLIFIQDNLYADETEATNLMYLEFMDWTQEIFGENSDEFKKIQIDKSVWDNTKFSIEFGKDYFTHPDYGDYPVVGISLEQANLYSEWRTNRVAQLILIKKGLIKNEFTYSKDNYFTIDRYLNSDFDWIITKEDILVTEYKKYRQKVNGN</sequence>
<name>A0A1G7K492_9FLAO</name>
<dbReference type="STRING" id="227084.SAMN05421855_1521"/>